<dbReference type="Proteomes" id="UP001501265">
    <property type="component" value="Unassembled WGS sequence"/>
</dbReference>
<proteinExistence type="predicted"/>
<accession>A0ABP9D0E7</accession>
<dbReference type="RefSeq" id="WP_345623645.1">
    <property type="nucleotide sequence ID" value="NZ_BAABIG010000072.1"/>
</dbReference>
<feature type="compositionally biased region" description="Low complexity" evidence="1">
    <location>
        <begin position="195"/>
        <end position="215"/>
    </location>
</feature>
<evidence type="ECO:0000313" key="3">
    <source>
        <dbReference type="Proteomes" id="UP001501265"/>
    </source>
</evidence>
<name>A0ABP9D0E7_9ACTN</name>
<feature type="region of interest" description="Disordered" evidence="1">
    <location>
        <begin position="73"/>
        <end position="93"/>
    </location>
</feature>
<keyword evidence="3" id="KW-1185">Reference proteome</keyword>
<feature type="region of interest" description="Disordered" evidence="1">
    <location>
        <begin position="195"/>
        <end position="230"/>
    </location>
</feature>
<evidence type="ECO:0000256" key="1">
    <source>
        <dbReference type="SAM" id="MobiDB-lite"/>
    </source>
</evidence>
<evidence type="ECO:0000313" key="2">
    <source>
        <dbReference type="EMBL" id="GAA4818904.1"/>
    </source>
</evidence>
<dbReference type="EMBL" id="BAABIG010000072">
    <property type="protein sequence ID" value="GAA4818904.1"/>
    <property type="molecule type" value="Genomic_DNA"/>
</dbReference>
<sequence length="1260" mass="134615">MTSTNPLPAPVRLLRKEDLLDLHISFVGLRLRDPVLGRRTLLRDDPAVEGRLIVTLGPQHLTERAYFESAGDELPAAGEPGTGEPHEPPPVPARIGGRSALVFAVGEQDVIEYSSTGLLTAMRTLPLRVVDAARARLVPSAAALLGEAVADRDALSVLRAVRALAELSARYGERTALGAVLGRRAATSASLAGTATASPVAGSPSAGSPSAAAGSDPKPVPENPLADPADLRTGIELPYRLLLSPTEDARWTHTTEPPAPQPQDRVPLWHTSLRHETARVVWTREPGFAPPEVELPDPRQYEFRMALDSRDRHQLTHLTSNHTLTGDKDPAPLDVRNLTLSSLGGWLDSNGRWPVPPAGLDVTQWRHRAAQGRDHYVRVMYAGLLCPFGHRAELVKITERAFDHDRPDSGAYLRQRMFVVVREPVIDYEDEVLGGGAPPQERLDLLFPFTSVQLLTAVTPELADPVNLDGVLPHGHAFFPVPSGKNPAEPRDAFRFGVSALDRDGRLLEFRMPLLFLGKTAHEVPADLSTVIQQYNEQDGGPTSQPPDPGAPVARVAAELRGQSVALAPSTVPGDTALNVTDVVWGMETTEALQGRNSDTDPRFVPRLRWARAELPQVGRLSASGIVGPVPVRYPSPYARHGIDGDGNRGELFVELVDTVPMNFHQGGEKSGALVTPSFTVAGVSRLTGPVAAPERTRPAGRAGPLPLDVDKFDWATIAQGGFDPKAFFGGFFGEDAKLFGIIRLEELLEATGLSLDNLQAPNFFTETVDAVTGFLGDLRRTRGLTAALEGLFPEIADLVIRTTDAAAIFAETLVAFIAGQLKGDEGAPALADVENAFEAISAALTTLLDHLPAEADPGVRGVLERVRQQVATWEDAVGGALALKQAVELAALGAKLPDVVNARMEWAPELNDWPPPPKAPVFRLRNGRAGHLTLVVDKRGALRPDVPQGAEVTCTLSDFELLLVPGVLQGLELHFERIRFSMRAGRKPDIEVKFGGVRFVNELSFVETLRELIPLDGFSDPPSVDVTAAGITATYSMPLPSAAVGVFSLENIALNASLQVPFLGGSLEVGFAFCRREAPFRLTVSMLGGGGYFGIVLSPKGIVVLDAALEFGAAVSLDFGVASGSLSVMAGVYFRLEAGKDVKLVGYLRARGEVDVLGIVSASIELYMEIGYDQGYAVGRATLTISIEIGFFSESVEISCEKRFAGSGAGTASPPPLAAEPAVVPPTFADLMSPYPDPVTGAERDPAFEYCTAFAGVTG</sequence>
<protein>
    <submittedName>
        <fullName evidence="2">Uncharacterized protein</fullName>
    </submittedName>
</protein>
<organism evidence="2 3">
    <name type="scientific">Streptomyces ziwulingensis</name>
    <dbReference type="NCBI Taxonomy" id="1045501"/>
    <lineage>
        <taxon>Bacteria</taxon>
        <taxon>Bacillati</taxon>
        <taxon>Actinomycetota</taxon>
        <taxon>Actinomycetes</taxon>
        <taxon>Kitasatosporales</taxon>
        <taxon>Streptomycetaceae</taxon>
        <taxon>Streptomyces</taxon>
    </lineage>
</organism>
<gene>
    <name evidence="2" type="ORF">GCM10023220_59750</name>
</gene>
<reference evidence="3" key="1">
    <citation type="journal article" date="2019" name="Int. J. Syst. Evol. Microbiol.">
        <title>The Global Catalogue of Microorganisms (GCM) 10K type strain sequencing project: providing services to taxonomists for standard genome sequencing and annotation.</title>
        <authorList>
            <consortium name="The Broad Institute Genomics Platform"/>
            <consortium name="The Broad Institute Genome Sequencing Center for Infectious Disease"/>
            <person name="Wu L."/>
            <person name="Ma J."/>
        </authorList>
    </citation>
    <scope>NUCLEOTIDE SEQUENCE [LARGE SCALE GENOMIC DNA]</scope>
    <source>
        <strain evidence="3">JCM 18081</strain>
    </source>
</reference>
<comment type="caution">
    <text evidence="2">The sequence shown here is derived from an EMBL/GenBank/DDBJ whole genome shotgun (WGS) entry which is preliminary data.</text>
</comment>